<accession>A0AAD4N024</accession>
<evidence type="ECO:0000313" key="2">
    <source>
        <dbReference type="Proteomes" id="UP001201812"/>
    </source>
</evidence>
<dbReference type="Proteomes" id="UP001201812">
    <property type="component" value="Unassembled WGS sequence"/>
</dbReference>
<reference evidence="1" key="1">
    <citation type="submission" date="2022-01" db="EMBL/GenBank/DDBJ databases">
        <title>Genome Sequence Resource for Two Populations of Ditylenchus destructor, the Migratory Endoparasitic Phytonematode.</title>
        <authorList>
            <person name="Zhang H."/>
            <person name="Lin R."/>
            <person name="Xie B."/>
        </authorList>
    </citation>
    <scope>NUCLEOTIDE SEQUENCE</scope>
    <source>
        <strain evidence="1">BazhouSP</strain>
    </source>
</reference>
<gene>
    <name evidence="1" type="ORF">DdX_09200</name>
</gene>
<comment type="caution">
    <text evidence="1">The sequence shown here is derived from an EMBL/GenBank/DDBJ whole genome shotgun (WGS) entry which is preliminary data.</text>
</comment>
<dbReference type="EMBL" id="JAKKPZ010000016">
    <property type="protein sequence ID" value="KAI1713128.1"/>
    <property type="molecule type" value="Genomic_DNA"/>
</dbReference>
<organism evidence="1 2">
    <name type="scientific">Ditylenchus destructor</name>
    <dbReference type="NCBI Taxonomy" id="166010"/>
    <lineage>
        <taxon>Eukaryota</taxon>
        <taxon>Metazoa</taxon>
        <taxon>Ecdysozoa</taxon>
        <taxon>Nematoda</taxon>
        <taxon>Chromadorea</taxon>
        <taxon>Rhabditida</taxon>
        <taxon>Tylenchina</taxon>
        <taxon>Tylenchomorpha</taxon>
        <taxon>Sphaerularioidea</taxon>
        <taxon>Anguinidae</taxon>
        <taxon>Anguininae</taxon>
        <taxon>Ditylenchus</taxon>
    </lineage>
</organism>
<name>A0AAD4N024_9BILA</name>
<dbReference type="AlphaFoldDB" id="A0AAD4N024"/>
<evidence type="ECO:0000313" key="1">
    <source>
        <dbReference type="EMBL" id="KAI1713128.1"/>
    </source>
</evidence>
<proteinExistence type="predicted"/>
<sequence length="296" mass="33917">MQSEERQTGDVPSQPVIVSTLADRKLQKKESDGELGWRKGEIGRDYGCAGLSLNMTLFMGRRFGNVDGQLRKYICQGCRTLTNGKATQRKYAGKEIPYRRLILNLDGKGEWVDANDCGKDGHFCEPRTDTELMGKQLFANHIEEIKTGSVKQPPTKFYSNLEATNQWFKYGAYFSLWKLDKDAPRTNNACEIYHAHTQRYFTPGAYLGQWVHQFRVVQNAEQNYCMDLLRGKPVKHRFAAFYSSLADQLDQCKEVLKSAILDESGEVFLRGQISRFLSRTGKLLGPSRQLWNVYRT</sequence>
<keyword evidence="2" id="KW-1185">Reference proteome</keyword>
<protein>
    <submittedName>
        <fullName evidence="1">Uncharacterized protein</fullName>
    </submittedName>
</protein>